<keyword evidence="1" id="KW-0472">Membrane</keyword>
<feature type="transmembrane region" description="Helical" evidence="1">
    <location>
        <begin position="229"/>
        <end position="249"/>
    </location>
</feature>
<feature type="transmembrane region" description="Helical" evidence="1">
    <location>
        <begin position="52"/>
        <end position="71"/>
    </location>
</feature>
<keyword evidence="1" id="KW-0812">Transmembrane</keyword>
<organism evidence="3 4">
    <name type="scientific">Hydrogenispora ethanolica</name>
    <dbReference type="NCBI Taxonomy" id="1082276"/>
    <lineage>
        <taxon>Bacteria</taxon>
        <taxon>Bacillati</taxon>
        <taxon>Bacillota</taxon>
        <taxon>Hydrogenispora</taxon>
    </lineage>
</organism>
<accession>A0A4R1R010</accession>
<feature type="transmembrane region" description="Helical" evidence="1">
    <location>
        <begin position="21"/>
        <end position="40"/>
    </location>
</feature>
<dbReference type="RefSeq" id="WP_132016727.1">
    <property type="nucleotide sequence ID" value="NZ_SLUN01000041.1"/>
</dbReference>
<keyword evidence="4" id="KW-1185">Reference proteome</keyword>
<evidence type="ECO:0000313" key="3">
    <source>
        <dbReference type="EMBL" id="TCL58615.1"/>
    </source>
</evidence>
<sequence>MGRNVAERPAGRFWEIDFLRGAAVVSMILIHLLDDLYFLGFIRSFPWRAGIIWQRLTAALFLTLAGVSLALGSARAGPEERGQLFWKNCRRGGKIFLWGMLVTLVTRLFLREGFVRFGVLHLIGLAVLVSYPFLRLRYWNLGFGALSIALGSYLAKQRTAGPWLLWLGIKPEDFFAADYFPLFPWFGLILWGLFLGNTLYAGYRRRFRLQDRRHLPVIRWGCRLGEHSLLIYLIHQPLLIGLLYLYGWLSGRG</sequence>
<proteinExistence type="predicted"/>
<dbReference type="InterPro" id="IPR012429">
    <property type="entry name" value="HGSNAT_cat"/>
</dbReference>
<feature type="domain" description="Heparan-alpha-glucosaminide N-acetyltransferase catalytic" evidence="2">
    <location>
        <begin position="12"/>
        <end position="237"/>
    </location>
</feature>
<protein>
    <submittedName>
        <fullName evidence="3">Putative membrane protein</fullName>
    </submittedName>
</protein>
<name>A0A4R1R010_HYDET</name>
<dbReference type="EMBL" id="SLUN01000041">
    <property type="protein sequence ID" value="TCL58615.1"/>
    <property type="molecule type" value="Genomic_DNA"/>
</dbReference>
<gene>
    <name evidence="3" type="ORF">EDC14_10418</name>
</gene>
<feature type="transmembrane region" description="Helical" evidence="1">
    <location>
        <begin position="115"/>
        <end position="131"/>
    </location>
</feature>
<evidence type="ECO:0000259" key="2">
    <source>
        <dbReference type="Pfam" id="PF07786"/>
    </source>
</evidence>
<evidence type="ECO:0000313" key="4">
    <source>
        <dbReference type="Proteomes" id="UP000295008"/>
    </source>
</evidence>
<comment type="caution">
    <text evidence="3">The sequence shown here is derived from an EMBL/GenBank/DDBJ whole genome shotgun (WGS) entry which is preliminary data.</text>
</comment>
<dbReference type="Proteomes" id="UP000295008">
    <property type="component" value="Unassembled WGS sequence"/>
</dbReference>
<reference evidence="3 4" key="1">
    <citation type="submission" date="2019-03" db="EMBL/GenBank/DDBJ databases">
        <title>Genomic Encyclopedia of Type Strains, Phase IV (KMG-IV): sequencing the most valuable type-strain genomes for metagenomic binning, comparative biology and taxonomic classification.</title>
        <authorList>
            <person name="Goeker M."/>
        </authorList>
    </citation>
    <scope>NUCLEOTIDE SEQUENCE [LARGE SCALE GENOMIC DNA]</scope>
    <source>
        <strain evidence="3 4">LX-B</strain>
    </source>
</reference>
<dbReference type="AlphaFoldDB" id="A0A4R1R010"/>
<evidence type="ECO:0000256" key="1">
    <source>
        <dbReference type="SAM" id="Phobius"/>
    </source>
</evidence>
<dbReference type="Pfam" id="PF07786">
    <property type="entry name" value="HGSNAT_cat"/>
    <property type="match status" value="1"/>
</dbReference>
<feature type="transmembrane region" description="Helical" evidence="1">
    <location>
        <begin position="138"/>
        <end position="155"/>
    </location>
</feature>
<feature type="transmembrane region" description="Helical" evidence="1">
    <location>
        <begin position="92"/>
        <end position="109"/>
    </location>
</feature>
<dbReference type="OrthoDB" id="9807591at2"/>
<feature type="transmembrane region" description="Helical" evidence="1">
    <location>
        <begin position="182"/>
        <end position="203"/>
    </location>
</feature>
<keyword evidence="1" id="KW-1133">Transmembrane helix</keyword>